<accession>A0ACB8RNF0</accession>
<protein>
    <submittedName>
        <fullName evidence="1">Uncharacterized protein</fullName>
    </submittedName>
</protein>
<keyword evidence="2" id="KW-1185">Reference proteome</keyword>
<dbReference type="EMBL" id="MU275948">
    <property type="protein sequence ID" value="KAI0045575.1"/>
    <property type="molecule type" value="Genomic_DNA"/>
</dbReference>
<comment type="caution">
    <text evidence="1">The sequence shown here is derived from an EMBL/GenBank/DDBJ whole genome shotgun (WGS) entry which is preliminary data.</text>
</comment>
<reference evidence="1" key="2">
    <citation type="journal article" date="2022" name="New Phytol.">
        <title>Evolutionary transition to the ectomycorrhizal habit in the genomes of a hyperdiverse lineage of mushroom-forming fungi.</title>
        <authorList>
            <person name="Looney B."/>
            <person name="Miyauchi S."/>
            <person name="Morin E."/>
            <person name="Drula E."/>
            <person name="Courty P.E."/>
            <person name="Kohler A."/>
            <person name="Kuo A."/>
            <person name="LaButti K."/>
            <person name="Pangilinan J."/>
            <person name="Lipzen A."/>
            <person name="Riley R."/>
            <person name="Andreopoulos W."/>
            <person name="He G."/>
            <person name="Johnson J."/>
            <person name="Nolan M."/>
            <person name="Tritt A."/>
            <person name="Barry K.W."/>
            <person name="Grigoriev I.V."/>
            <person name="Nagy L.G."/>
            <person name="Hibbett D."/>
            <person name="Henrissat B."/>
            <person name="Matheny P.B."/>
            <person name="Labbe J."/>
            <person name="Martin F.M."/>
        </authorList>
    </citation>
    <scope>NUCLEOTIDE SEQUENCE</scope>
    <source>
        <strain evidence="1">FP105234-sp</strain>
    </source>
</reference>
<reference evidence="1" key="1">
    <citation type="submission" date="2021-02" db="EMBL/GenBank/DDBJ databases">
        <authorList>
            <consortium name="DOE Joint Genome Institute"/>
            <person name="Ahrendt S."/>
            <person name="Looney B.P."/>
            <person name="Miyauchi S."/>
            <person name="Morin E."/>
            <person name="Drula E."/>
            <person name="Courty P.E."/>
            <person name="Chicoki N."/>
            <person name="Fauchery L."/>
            <person name="Kohler A."/>
            <person name="Kuo A."/>
            <person name="Labutti K."/>
            <person name="Pangilinan J."/>
            <person name="Lipzen A."/>
            <person name="Riley R."/>
            <person name="Andreopoulos W."/>
            <person name="He G."/>
            <person name="Johnson J."/>
            <person name="Barry K.W."/>
            <person name="Grigoriev I.V."/>
            <person name="Nagy L."/>
            <person name="Hibbett D."/>
            <person name="Henrissat B."/>
            <person name="Matheny P.B."/>
            <person name="Labbe J."/>
            <person name="Martin F."/>
        </authorList>
    </citation>
    <scope>NUCLEOTIDE SEQUENCE</scope>
    <source>
        <strain evidence="1">FP105234-sp</strain>
    </source>
</reference>
<name>A0ACB8RNF0_9AGAM</name>
<evidence type="ECO:0000313" key="1">
    <source>
        <dbReference type="EMBL" id="KAI0045575.1"/>
    </source>
</evidence>
<gene>
    <name evidence="1" type="ORF">FA95DRAFT_116839</name>
</gene>
<sequence>MNTVSVSPEVNAEVIGWVYRDSQHAMLDRRTLSSCALVCKAWTQPAQRLLFRRIFDEYTSLSPKRRELLLQAVRANPRLGSYIYRVNIVLDTKPKPAAADDFLTLLEGCPNVSALDITFTSTAYDEDSLVERLRALGLRLTYLGVHGGRPSTAKALIDLWPDLQCCNVLEQYQTAASTPASRALLKLPRATVDCYSAGAWSLTGADVSAVRELEVSGAYWMSPHCARTLQSMYPLAHLTSLVLDGPLPPQSVLGRCIRLQSLVFASFPIYTEKILFPRSLTHVGCHSLAEITWHDADVRYIVQLLQGLPALRLVTATRALSKTALKKLAGVCKHIGRVDFGIYNGQRRYRRVTDVDWI</sequence>
<evidence type="ECO:0000313" key="2">
    <source>
        <dbReference type="Proteomes" id="UP000814033"/>
    </source>
</evidence>
<organism evidence="1 2">
    <name type="scientific">Auriscalpium vulgare</name>
    <dbReference type="NCBI Taxonomy" id="40419"/>
    <lineage>
        <taxon>Eukaryota</taxon>
        <taxon>Fungi</taxon>
        <taxon>Dikarya</taxon>
        <taxon>Basidiomycota</taxon>
        <taxon>Agaricomycotina</taxon>
        <taxon>Agaricomycetes</taxon>
        <taxon>Russulales</taxon>
        <taxon>Auriscalpiaceae</taxon>
        <taxon>Auriscalpium</taxon>
    </lineage>
</organism>
<dbReference type="Proteomes" id="UP000814033">
    <property type="component" value="Unassembled WGS sequence"/>
</dbReference>
<proteinExistence type="predicted"/>